<evidence type="ECO:0008006" key="4">
    <source>
        <dbReference type="Google" id="ProtNLM"/>
    </source>
</evidence>
<proteinExistence type="predicted"/>
<dbReference type="AlphaFoldDB" id="A0AAD4QQK0"/>
<feature type="region of interest" description="Disordered" evidence="1">
    <location>
        <begin position="462"/>
        <end position="593"/>
    </location>
</feature>
<feature type="compositionally biased region" description="Basic and acidic residues" evidence="1">
    <location>
        <begin position="532"/>
        <end position="541"/>
    </location>
</feature>
<gene>
    <name evidence="2" type="ORF">B0F90DRAFT_1184110</name>
</gene>
<protein>
    <recommendedName>
        <fullName evidence="4">SAP domain-containing protein</fullName>
    </recommendedName>
</protein>
<evidence type="ECO:0000313" key="2">
    <source>
        <dbReference type="EMBL" id="KAI0305294.1"/>
    </source>
</evidence>
<keyword evidence="3" id="KW-1185">Reference proteome</keyword>
<feature type="compositionally biased region" description="Low complexity" evidence="1">
    <location>
        <begin position="315"/>
        <end position="332"/>
    </location>
</feature>
<evidence type="ECO:0000256" key="1">
    <source>
        <dbReference type="SAM" id="MobiDB-lite"/>
    </source>
</evidence>
<comment type="caution">
    <text evidence="2">The sequence shown here is derived from an EMBL/GenBank/DDBJ whole genome shotgun (WGS) entry which is preliminary data.</text>
</comment>
<feature type="region of interest" description="Disordered" evidence="1">
    <location>
        <begin position="94"/>
        <end position="130"/>
    </location>
</feature>
<evidence type="ECO:0000313" key="3">
    <source>
        <dbReference type="Proteomes" id="UP001203297"/>
    </source>
</evidence>
<feature type="compositionally biased region" description="Basic residues" evidence="1">
    <location>
        <begin position="576"/>
        <end position="585"/>
    </location>
</feature>
<dbReference type="EMBL" id="WTXG01000006">
    <property type="protein sequence ID" value="KAI0305294.1"/>
    <property type="molecule type" value="Genomic_DNA"/>
</dbReference>
<feature type="compositionally biased region" description="Low complexity" evidence="1">
    <location>
        <begin position="98"/>
        <end position="112"/>
    </location>
</feature>
<organism evidence="2 3">
    <name type="scientific">Multifurca ochricompacta</name>
    <dbReference type="NCBI Taxonomy" id="376703"/>
    <lineage>
        <taxon>Eukaryota</taxon>
        <taxon>Fungi</taxon>
        <taxon>Dikarya</taxon>
        <taxon>Basidiomycota</taxon>
        <taxon>Agaricomycotina</taxon>
        <taxon>Agaricomycetes</taxon>
        <taxon>Russulales</taxon>
        <taxon>Russulaceae</taxon>
        <taxon>Multifurca</taxon>
    </lineage>
</organism>
<name>A0AAD4QQK0_9AGAM</name>
<reference evidence="2" key="1">
    <citation type="journal article" date="2022" name="New Phytol.">
        <title>Evolutionary transition to the ectomycorrhizal habit in the genomes of a hyperdiverse lineage of mushroom-forming fungi.</title>
        <authorList>
            <person name="Looney B."/>
            <person name="Miyauchi S."/>
            <person name="Morin E."/>
            <person name="Drula E."/>
            <person name="Courty P.E."/>
            <person name="Kohler A."/>
            <person name="Kuo A."/>
            <person name="LaButti K."/>
            <person name="Pangilinan J."/>
            <person name="Lipzen A."/>
            <person name="Riley R."/>
            <person name="Andreopoulos W."/>
            <person name="He G."/>
            <person name="Johnson J."/>
            <person name="Nolan M."/>
            <person name="Tritt A."/>
            <person name="Barry K.W."/>
            <person name="Grigoriev I.V."/>
            <person name="Nagy L.G."/>
            <person name="Hibbett D."/>
            <person name="Henrissat B."/>
            <person name="Matheny P.B."/>
            <person name="Labbe J."/>
            <person name="Martin F.M."/>
        </authorList>
    </citation>
    <scope>NUCLEOTIDE SEQUENCE</scope>
    <source>
        <strain evidence="2">BPL690</strain>
    </source>
</reference>
<feature type="compositionally biased region" description="Acidic residues" evidence="1">
    <location>
        <begin position="510"/>
        <end position="522"/>
    </location>
</feature>
<accession>A0AAD4QQK0</accession>
<sequence length="633" mass="68274">MSETTQILFNSPALHSLKRDQLVRLCKIHSIKASGKNIDLIQRLKKHALTLPLSDPSSSEQPDDDNDVQDDLASPLDLKRPSEQWEVVMEDIQELPESSSRATLSSLRSLTSNAPDEFGAGGGSKSSSMSSSLKAIANSFNFKRAASNKPDPAQAIAVSHPMRSNITDELASHSVPYSCIPEPSLVDMPHTDYFKFSTPDTTLEEHILGQLGRPGVAALANASSSGTVGPPKTTIRLVSAPAPAPPLSPGPGTPHLKPVDPAFDLVMGSPGDKGQSRVLVWPLSPQPVPSERLYPSLPVDELDQAKQSDRKFTMPSSIAPSPSPSQAVISSASKKKMYPTPSNNVQDVFSPAPKRPGVQKDVLSIPRSEPFLFGSPLPRHSVSNDAFDAAAASVLEEMNKRLSAAGVQKVDDDVFKGSTTTVATTSASTDSGGLLALGKVDRFNKVHEEQFKKMNSIATHYAAKRGAPGSKKRKSDVLGRGLAPGRKRSSADTRVISAGSRKRMGLPGGFDDEEVVDDVQEEEDRRMSKRVRLLEENGGKDKGRRLSISPGKTAAEGKQAEKERAATRKMLESRKEKRRSSRHGRTIVAGPQATRAKPRLVLGSFPQPSQLYVVCGTLAQARPQKLREQVQRQ</sequence>
<feature type="region of interest" description="Disordered" evidence="1">
    <location>
        <begin position="305"/>
        <end position="357"/>
    </location>
</feature>
<feature type="region of interest" description="Disordered" evidence="1">
    <location>
        <begin position="52"/>
        <end position="80"/>
    </location>
</feature>
<feature type="compositionally biased region" description="Acidic residues" evidence="1">
    <location>
        <begin position="61"/>
        <end position="70"/>
    </location>
</feature>
<feature type="compositionally biased region" description="Basic and acidic residues" evidence="1">
    <location>
        <begin position="558"/>
        <end position="575"/>
    </location>
</feature>
<dbReference type="Proteomes" id="UP001203297">
    <property type="component" value="Unassembled WGS sequence"/>
</dbReference>